<dbReference type="CDD" id="cd16148">
    <property type="entry name" value="sulfatase_like"/>
    <property type="match status" value="1"/>
</dbReference>
<proteinExistence type="inferred from homology"/>
<evidence type="ECO:0000313" key="3">
    <source>
        <dbReference type="EMBL" id="MFC4823783.1"/>
    </source>
</evidence>
<dbReference type="RefSeq" id="WP_254270364.1">
    <property type="nucleotide sequence ID" value="NZ_CP100401.1"/>
</dbReference>
<dbReference type="InterPro" id="IPR017850">
    <property type="entry name" value="Alkaline_phosphatase_core_sf"/>
</dbReference>
<evidence type="ECO:0000313" key="4">
    <source>
        <dbReference type="Proteomes" id="UP001595945"/>
    </source>
</evidence>
<dbReference type="InterPro" id="IPR000917">
    <property type="entry name" value="Sulfatase_N"/>
</dbReference>
<organism evidence="3 4">
    <name type="scientific">Halorussus aquaticus</name>
    <dbReference type="NCBI Taxonomy" id="2953748"/>
    <lineage>
        <taxon>Archaea</taxon>
        <taxon>Methanobacteriati</taxon>
        <taxon>Methanobacteriota</taxon>
        <taxon>Stenosarchaea group</taxon>
        <taxon>Halobacteria</taxon>
        <taxon>Halobacteriales</taxon>
        <taxon>Haladaptataceae</taxon>
        <taxon>Halorussus</taxon>
    </lineage>
</organism>
<dbReference type="Proteomes" id="UP001595945">
    <property type="component" value="Unassembled WGS sequence"/>
</dbReference>
<evidence type="ECO:0000256" key="1">
    <source>
        <dbReference type="ARBA" id="ARBA00008779"/>
    </source>
</evidence>
<name>A0ABD5PZP0_9EURY</name>
<dbReference type="Gene3D" id="3.40.720.10">
    <property type="entry name" value="Alkaline Phosphatase, subunit A"/>
    <property type="match status" value="1"/>
</dbReference>
<comment type="similarity">
    <text evidence="1">Belongs to the sulfatase family.</text>
</comment>
<feature type="domain" description="Sulfatase N-terminal" evidence="2">
    <location>
        <begin position="5"/>
        <end position="364"/>
    </location>
</feature>
<dbReference type="Pfam" id="PF00884">
    <property type="entry name" value="Sulfatase"/>
    <property type="match status" value="1"/>
</dbReference>
<sequence length="485" mass="53988">MNDAPNVVWLTLESVRADHTPMGGYERNTTPAIAQLAAESDATAFENCFAHSMWTPASSASILTGTYLSDHGVGKEGTGMRKLPPNLTTLPALLSKQGYRTACLSPNGYLSSANGLDRGFQDFYWLSKNLADGGVTDLMKYGLNLGSHEGSPLNEKTRGLLKYALNVRSHGPGLTLDKDRHNLAYLTTDIAKQWVSNVTKGEDPFFLYAHVGNPHHPYCPPRRARDRFRDELPTSMEDAIDLSLETYAGSDEIRRLNANGSPLDDDQWDAIETLYDTEITYADDCVREIVNHVRALDDGNTIFVVTADHGELFGEYGLVGHNLVLHDALTHVPLVVAGADLDCDGDELVQHVDVTRTVASIAGVDHEQFRGYDLRTEEREYCLSQRGRADFDEFFEINPEFDTEFLHEHPVSAIRTHEFKYLESAADSHLFALPDETTDVSDDYPEVIETLSSVADEWVDWTAAETDEAEFTDDMREQLADLGYL</sequence>
<evidence type="ECO:0000259" key="2">
    <source>
        <dbReference type="Pfam" id="PF00884"/>
    </source>
</evidence>
<dbReference type="SUPFAM" id="SSF53649">
    <property type="entry name" value="Alkaline phosphatase-like"/>
    <property type="match status" value="1"/>
</dbReference>
<dbReference type="AlphaFoldDB" id="A0ABD5PZP0"/>
<comment type="caution">
    <text evidence="3">The sequence shown here is derived from an EMBL/GenBank/DDBJ whole genome shotgun (WGS) entry which is preliminary data.</text>
</comment>
<dbReference type="GeneID" id="73047043"/>
<dbReference type="PANTHER" id="PTHR42693:SF33">
    <property type="entry name" value="ARYLSULFATASE"/>
    <property type="match status" value="1"/>
</dbReference>
<dbReference type="EMBL" id="JBHSHT010000001">
    <property type="protein sequence ID" value="MFC4823783.1"/>
    <property type="molecule type" value="Genomic_DNA"/>
</dbReference>
<dbReference type="InterPro" id="IPR050738">
    <property type="entry name" value="Sulfatase"/>
</dbReference>
<gene>
    <name evidence="3" type="ORF">ACFO9K_05875</name>
</gene>
<dbReference type="PANTHER" id="PTHR42693">
    <property type="entry name" value="ARYLSULFATASE FAMILY MEMBER"/>
    <property type="match status" value="1"/>
</dbReference>
<accession>A0ABD5PZP0</accession>
<keyword evidence="4" id="KW-1185">Reference proteome</keyword>
<protein>
    <submittedName>
        <fullName evidence="3">Sulfatase</fullName>
    </submittedName>
</protein>
<reference evidence="3 4" key="1">
    <citation type="journal article" date="2019" name="Int. J. Syst. Evol. Microbiol.">
        <title>The Global Catalogue of Microorganisms (GCM) 10K type strain sequencing project: providing services to taxonomists for standard genome sequencing and annotation.</title>
        <authorList>
            <consortium name="The Broad Institute Genomics Platform"/>
            <consortium name="The Broad Institute Genome Sequencing Center for Infectious Disease"/>
            <person name="Wu L."/>
            <person name="Ma J."/>
        </authorList>
    </citation>
    <scope>NUCLEOTIDE SEQUENCE [LARGE SCALE GENOMIC DNA]</scope>
    <source>
        <strain evidence="3 4">XZYJ18</strain>
    </source>
</reference>